<keyword evidence="1" id="KW-0732">Signal</keyword>
<evidence type="ECO:0000313" key="2">
    <source>
        <dbReference type="EMBL" id="CAG5012876.1"/>
    </source>
</evidence>
<keyword evidence="3" id="KW-1185">Reference proteome</keyword>
<dbReference type="EMBL" id="CAJRAF010000002">
    <property type="protein sequence ID" value="CAG5012876.1"/>
    <property type="molecule type" value="Genomic_DNA"/>
</dbReference>
<feature type="chain" id="PRO_5037157591" description="DUF3575 domain-containing protein" evidence="1">
    <location>
        <begin position="24"/>
        <end position="220"/>
    </location>
</feature>
<gene>
    <name evidence="2" type="ORF">DYBT9275_05266</name>
</gene>
<feature type="signal peptide" evidence="1">
    <location>
        <begin position="1"/>
        <end position="23"/>
    </location>
</feature>
<dbReference type="RefSeq" id="WP_215241487.1">
    <property type="nucleotide sequence ID" value="NZ_CAJRAF010000002.1"/>
</dbReference>
<dbReference type="Proteomes" id="UP000680038">
    <property type="component" value="Unassembled WGS sequence"/>
</dbReference>
<evidence type="ECO:0000313" key="3">
    <source>
        <dbReference type="Proteomes" id="UP000680038"/>
    </source>
</evidence>
<organism evidence="2 3">
    <name type="scientific">Dyadobacter helix</name>
    <dbReference type="NCBI Taxonomy" id="2822344"/>
    <lineage>
        <taxon>Bacteria</taxon>
        <taxon>Pseudomonadati</taxon>
        <taxon>Bacteroidota</taxon>
        <taxon>Cytophagia</taxon>
        <taxon>Cytophagales</taxon>
        <taxon>Spirosomataceae</taxon>
        <taxon>Dyadobacter</taxon>
    </lineage>
</organism>
<evidence type="ECO:0008006" key="4">
    <source>
        <dbReference type="Google" id="ProtNLM"/>
    </source>
</evidence>
<sequence>MKNKIIPLLIFLLTTTSLYSVFAQNDEYYRPDSLRKEKNRVVPAPQDEPVVMKKDSIERKKRLADFQDRPFIDRVRLGGSFGLSFGTVTNVNLSPMAGYELTEKLVAGVGVTGMYFRSRYYDINDFYYGGRAFMMYQLFPMVNVIGEFEGMNVIGSYQKRQWLGSPLIGAAYSQPIGGRFIKYAHLTILYNLNYNNQIDQYSGQNLSPYSSPFVFRVTFL</sequence>
<proteinExistence type="predicted"/>
<evidence type="ECO:0000256" key="1">
    <source>
        <dbReference type="SAM" id="SignalP"/>
    </source>
</evidence>
<protein>
    <recommendedName>
        <fullName evidence="4">DUF3575 domain-containing protein</fullName>
    </recommendedName>
</protein>
<name>A0A916N761_9BACT</name>
<reference evidence="2" key="1">
    <citation type="submission" date="2021-04" db="EMBL/GenBank/DDBJ databases">
        <authorList>
            <person name="Rodrigo-Torres L."/>
            <person name="Arahal R. D."/>
            <person name="Lucena T."/>
        </authorList>
    </citation>
    <scope>NUCLEOTIDE SEQUENCE</scope>
    <source>
        <strain evidence="2">CECT 9275</strain>
    </source>
</reference>
<accession>A0A916N761</accession>
<dbReference type="AlphaFoldDB" id="A0A916N761"/>
<comment type="caution">
    <text evidence="2">The sequence shown here is derived from an EMBL/GenBank/DDBJ whole genome shotgun (WGS) entry which is preliminary data.</text>
</comment>